<proteinExistence type="predicted"/>
<dbReference type="Pfam" id="PF12248">
    <property type="entry name" value="Methyltransf_FA"/>
    <property type="match status" value="1"/>
</dbReference>
<dbReference type="SMART" id="SM00696">
    <property type="entry name" value="DM9"/>
    <property type="match status" value="2"/>
</dbReference>
<keyword evidence="3" id="KW-1185">Reference proteome</keyword>
<evidence type="ECO:0000313" key="2">
    <source>
        <dbReference type="EMBL" id="CAD0194642.1"/>
    </source>
</evidence>
<dbReference type="Proteomes" id="UP001154114">
    <property type="component" value="Chromosome 2"/>
</dbReference>
<protein>
    <recommendedName>
        <fullName evidence="1">Farnesoic acid O-methyl transferase domain-containing protein</fullName>
    </recommendedName>
</protein>
<sequence>MGEHFELTTWPRHHNMFYKVTSSAINFEVKAPANAGIGLSSKAGPTCDYIVAIGHNRHSWIKKMTVRIGKESVETPNILSAQEYKKFWISWYGDILRLGRDGETKPIVALSCRNSNLKYITFSAIDDHRNPVHWKIELPPLLEKSLLKPVTGGELYWVQVDADTQFPDGAFIGGYEKENLYIIRANHRGSLTPGKFVSSEGLGYIPWGGEANVKSFFEVLCGYDCSWVPTKLDNIPVGAVVAGHSEDTGHEKLYVGRARYFDHIIPGKVQPSHKVCYIAYDGKEVSVENYEILVVPDKNRSANKFLLPAVDMNIMVESEDENDDIDDHSMNYDNYDGFFYADPL</sequence>
<dbReference type="InterPro" id="IPR022041">
    <property type="entry name" value="Methyltransf_FA"/>
</dbReference>
<gene>
    <name evidence="2" type="ORF">CINC_LOCUS5496</name>
</gene>
<reference evidence="2" key="1">
    <citation type="submission" date="2021-12" db="EMBL/GenBank/DDBJ databases">
        <authorList>
            <person name="King R."/>
        </authorList>
    </citation>
    <scope>NUCLEOTIDE SEQUENCE</scope>
</reference>
<accession>A0A9N8KRZ2</accession>
<dbReference type="OrthoDB" id="2142040at2759"/>
<dbReference type="PANTHER" id="PTHR31649">
    <property type="entry name" value="AGAP009604-PA"/>
    <property type="match status" value="1"/>
</dbReference>
<feature type="domain" description="Farnesoic acid O-methyl transferase" evidence="1">
    <location>
        <begin position="18"/>
        <end position="137"/>
    </location>
</feature>
<evidence type="ECO:0000259" key="1">
    <source>
        <dbReference type="Pfam" id="PF12248"/>
    </source>
</evidence>
<dbReference type="Pfam" id="PF11901">
    <property type="entry name" value="DM9"/>
    <property type="match status" value="1"/>
</dbReference>
<name>A0A9N8KRZ2_CHRIL</name>
<dbReference type="EMBL" id="LR824005">
    <property type="protein sequence ID" value="CAD0194642.1"/>
    <property type="molecule type" value="Genomic_DNA"/>
</dbReference>
<evidence type="ECO:0000313" key="3">
    <source>
        <dbReference type="Proteomes" id="UP001154114"/>
    </source>
</evidence>
<dbReference type="AlphaFoldDB" id="A0A9N8KRZ2"/>
<dbReference type="PANTHER" id="PTHR31649:SF1">
    <property type="entry name" value="FARNESOIC ACID O-METHYL TRANSFERASE DOMAIN-CONTAINING PROTEIN"/>
    <property type="match status" value="1"/>
</dbReference>
<organism evidence="2 3">
    <name type="scientific">Chrysodeixis includens</name>
    <name type="common">Soybean looper</name>
    <name type="synonym">Pseudoplusia includens</name>
    <dbReference type="NCBI Taxonomy" id="689277"/>
    <lineage>
        <taxon>Eukaryota</taxon>
        <taxon>Metazoa</taxon>
        <taxon>Ecdysozoa</taxon>
        <taxon>Arthropoda</taxon>
        <taxon>Hexapoda</taxon>
        <taxon>Insecta</taxon>
        <taxon>Pterygota</taxon>
        <taxon>Neoptera</taxon>
        <taxon>Endopterygota</taxon>
        <taxon>Lepidoptera</taxon>
        <taxon>Glossata</taxon>
        <taxon>Ditrysia</taxon>
        <taxon>Noctuoidea</taxon>
        <taxon>Noctuidae</taxon>
        <taxon>Plusiinae</taxon>
        <taxon>Chrysodeixis</taxon>
    </lineage>
</organism>
<dbReference type="InterPro" id="IPR006616">
    <property type="entry name" value="DM9_repeat"/>
</dbReference>